<organism evidence="5 6">
    <name type="scientific">Aerococcus kribbianus</name>
    <dbReference type="NCBI Taxonomy" id="2999064"/>
    <lineage>
        <taxon>Bacteria</taxon>
        <taxon>Bacillati</taxon>
        <taxon>Bacillota</taxon>
        <taxon>Bacilli</taxon>
        <taxon>Lactobacillales</taxon>
        <taxon>Aerococcaceae</taxon>
        <taxon>Aerococcus</taxon>
    </lineage>
</organism>
<name>A0A9X3JG70_9LACT</name>
<comment type="caution">
    <text evidence="5">The sequence shown here is derived from an EMBL/GenBank/DDBJ whole genome shotgun (WGS) entry which is preliminary data.</text>
</comment>
<dbReference type="Gene3D" id="3.40.630.40">
    <property type="entry name" value="Zn-dependent exopeptidases"/>
    <property type="match status" value="1"/>
</dbReference>
<dbReference type="EC" id="3.5.1.28" evidence="5"/>
<dbReference type="Gene3D" id="2.30.30.40">
    <property type="entry name" value="SH3 Domains"/>
    <property type="match status" value="3"/>
</dbReference>
<dbReference type="CDD" id="cd02696">
    <property type="entry name" value="MurNAc-LAA"/>
    <property type="match status" value="1"/>
</dbReference>
<dbReference type="GO" id="GO:0071555">
    <property type="term" value="P:cell wall organization"/>
    <property type="evidence" value="ECO:0007669"/>
    <property type="project" value="UniProtKB-KW"/>
</dbReference>
<evidence type="ECO:0000259" key="4">
    <source>
        <dbReference type="PROSITE" id="PS51781"/>
    </source>
</evidence>
<dbReference type="PIRSF" id="PIRSF037846">
    <property type="entry name" value="Autolysin_YrvJ_prd"/>
    <property type="match status" value="1"/>
</dbReference>
<dbReference type="PROSITE" id="PS51781">
    <property type="entry name" value="SH3B"/>
    <property type="match status" value="1"/>
</dbReference>
<dbReference type="PANTHER" id="PTHR30404">
    <property type="entry name" value="N-ACETYLMURAMOYL-L-ALANINE AMIDASE"/>
    <property type="match status" value="1"/>
</dbReference>
<dbReference type="GO" id="GO:0009253">
    <property type="term" value="P:peptidoglycan catabolic process"/>
    <property type="evidence" value="ECO:0007669"/>
    <property type="project" value="InterPro"/>
</dbReference>
<protein>
    <submittedName>
        <fullName evidence="5">N-acetylmuramoyl-L-alanine amidase</fullName>
        <ecNumber evidence="5">3.5.1.28</ecNumber>
    </submittedName>
</protein>
<keyword evidence="2" id="KW-0961">Cell wall biogenesis/degradation</keyword>
<dbReference type="InterPro" id="IPR003646">
    <property type="entry name" value="SH3-like_bac-type"/>
</dbReference>
<feature type="transmembrane region" description="Helical" evidence="3">
    <location>
        <begin position="16"/>
        <end position="35"/>
    </location>
</feature>
<gene>
    <name evidence="5" type="ORF">OW157_01380</name>
</gene>
<evidence type="ECO:0000256" key="2">
    <source>
        <dbReference type="ARBA" id="ARBA00023316"/>
    </source>
</evidence>
<dbReference type="InterPro" id="IPR050695">
    <property type="entry name" value="N-acetylmuramoyl_amidase_3"/>
</dbReference>
<keyword evidence="3" id="KW-1133">Transmembrane helix</keyword>
<dbReference type="Pfam" id="PF08239">
    <property type="entry name" value="SH3_3"/>
    <property type="match status" value="2"/>
</dbReference>
<reference evidence="5" key="1">
    <citation type="submission" date="2022-12" db="EMBL/GenBank/DDBJ databases">
        <title>Description and comparative metabolic analysis of Aerococcus sp. nov., isolated from the feces of a pig.</title>
        <authorList>
            <person name="Chang Y.-H."/>
        </authorList>
    </citation>
    <scope>NUCLEOTIDE SEQUENCE</scope>
    <source>
        <strain evidence="5">YH-aer222</strain>
    </source>
</reference>
<keyword evidence="6" id="KW-1185">Reference proteome</keyword>
<dbReference type="RefSeq" id="WP_268751543.1">
    <property type="nucleotide sequence ID" value="NZ_JAPRFQ010000001.1"/>
</dbReference>
<evidence type="ECO:0000313" key="5">
    <source>
        <dbReference type="EMBL" id="MCZ0725219.1"/>
    </source>
</evidence>
<keyword evidence="3" id="KW-0472">Membrane</keyword>
<dbReference type="AlphaFoldDB" id="A0A9X3JG70"/>
<dbReference type="SUPFAM" id="SSF53187">
    <property type="entry name" value="Zn-dependent exopeptidases"/>
    <property type="match status" value="1"/>
</dbReference>
<accession>A0A9X3JG70</accession>
<evidence type="ECO:0000256" key="3">
    <source>
        <dbReference type="SAM" id="Phobius"/>
    </source>
</evidence>
<evidence type="ECO:0000256" key="1">
    <source>
        <dbReference type="ARBA" id="ARBA00022801"/>
    </source>
</evidence>
<dbReference type="Pfam" id="PF01520">
    <property type="entry name" value="Amidase_3"/>
    <property type="match status" value="1"/>
</dbReference>
<dbReference type="GO" id="GO:0030288">
    <property type="term" value="C:outer membrane-bounded periplasmic space"/>
    <property type="evidence" value="ECO:0007669"/>
    <property type="project" value="TreeGrafter"/>
</dbReference>
<proteinExistence type="predicted"/>
<sequence length="451" mass="50308">MLEKWQAEFKRYKSLYFIYLLIFLLCLGSMAFFVYKDNQATSRKLTMEVVNMRQGPGVTYDIERQLTKDTPYQIMREENDWYYVKLKDNSTGWLPKWLVNPQAFAETSSFIATVLADSAPIYEDNTVDSKQIAEAQKHQKFQILHQIDGWVQIQTDQGTAWISQDTIEITPGTMSEGAVITSRMQDLQDDLLADGQYSVVPTAEGVNIRQAPEPGAEIIGKTAEEDVLTYLGQEDAYYHVQLADGQEGYIANWLADSNATAMADLANQMEETSTLSNQVIVLDPGHGGDDPGAMNDTINEKSVTLKTAHAVKDKLEAAGATVYLTREDDSTVELGERVEISKRTGADAFISLHFDAYDSISASGTSTYYYDDGSVPLAQAVQAQLLEQLPLSSNGIRFGDFQVTRENPAPSLLLELGYMSNPSDVKTFTQDDYYQDVAEAVYDGLVVYFQK</sequence>
<dbReference type="PANTHER" id="PTHR30404:SF7">
    <property type="entry name" value="CELL WALL AMIDASE LYTH-RELATED"/>
    <property type="match status" value="1"/>
</dbReference>
<dbReference type="SMART" id="SM00287">
    <property type="entry name" value="SH3b"/>
    <property type="match status" value="3"/>
</dbReference>
<dbReference type="InterPro" id="IPR002508">
    <property type="entry name" value="MurNAc-LAA_cat"/>
</dbReference>
<keyword evidence="3" id="KW-0812">Transmembrane</keyword>
<dbReference type="SMART" id="SM00646">
    <property type="entry name" value="Ami_3"/>
    <property type="match status" value="1"/>
</dbReference>
<evidence type="ECO:0000313" key="6">
    <source>
        <dbReference type="Proteomes" id="UP001146670"/>
    </source>
</evidence>
<dbReference type="Proteomes" id="UP001146670">
    <property type="component" value="Unassembled WGS sequence"/>
</dbReference>
<dbReference type="EMBL" id="JAPRFR010000001">
    <property type="protein sequence ID" value="MCZ0725219.1"/>
    <property type="molecule type" value="Genomic_DNA"/>
</dbReference>
<dbReference type="InterPro" id="IPR017293">
    <property type="entry name" value="N-acetylmuramoyl-L-ala_amidase"/>
</dbReference>
<dbReference type="GO" id="GO:0008745">
    <property type="term" value="F:N-acetylmuramoyl-L-alanine amidase activity"/>
    <property type="evidence" value="ECO:0007669"/>
    <property type="project" value="UniProtKB-EC"/>
</dbReference>
<keyword evidence="1 5" id="KW-0378">Hydrolase</keyword>
<feature type="domain" description="SH3b" evidence="4">
    <location>
        <begin position="40"/>
        <end position="102"/>
    </location>
</feature>